<organism evidence="2 3">
    <name type="scientific">Fructilactobacillus cliffordii</name>
    <dbReference type="NCBI Taxonomy" id="2940299"/>
    <lineage>
        <taxon>Bacteria</taxon>
        <taxon>Bacillati</taxon>
        <taxon>Bacillota</taxon>
        <taxon>Bacilli</taxon>
        <taxon>Lactobacillales</taxon>
        <taxon>Lactobacillaceae</taxon>
        <taxon>Fructilactobacillus</taxon>
    </lineage>
</organism>
<dbReference type="PANTHER" id="PTHR22916:SF3">
    <property type="entry name" value="UDP-GLCNAC:BETAGAL BETA-1,3-N-ACETYLGLUCOSAMINYLTRANSFERASE-LIKE PROTEIN 1"/>
    <property type="match status" value="1"/>
</dbReference>
<dbReference type="Pfam" id="PF00535">
    <property type="entry name" value="Glycos_transf_2"/>
    <property type="match status" value="1"/>
</dbReference>
<gene>
    <name evidence="2" type="ORF">M3M40_05395</name>
</gene>
<dbReference type="InterPro" id="IPR001173">
    <property type="entry name" value="Glyco_trans_2-like"/>
</dbReference>
<dbReference type="SUPFAM" id="SSF53448">
    <property type="entry name" value="Nucleotide-diphospho-sugar transferases"/>
    <property type="match status" value="1"/>
</dbReference>
<accession>A0A9Q8ZTC5</accession>
<proteinExistence type="predicted"/>
<dbReference type="RefSeq" id="WP_252766439.1">
    <property type="nucleotide sequence ID" value="NZ_CP097119.1"/>
</dbReference>
<evidence type="ECO:0000259" key="1">
    <source>
        <dbReference type="Pfam" id="PF00535"/>
    </source>
</evidence>
<reference evidence="2" key="1">
    <citation type="submission" date="2022-05" db="EMBL/GenBank/DDBJ databases">
        <authorList>
            <person name="Oliphant S.A."/>
            <person name="Watson-Haigh N.S."/>
            <person name="Sumby K.M."/>
            <person name="Gardner J.M."/>
            <person name="Jiranek V."/>
        </authorList>
    </citation>
    <scope>NUCLEOTIDE SEQUENCE</scope>
    <source>
        <strain evidence="2">KI4_B1</strain>
    </source>
</reference>
<keyword evidence="3" id="KW-1185">Reference proteome</keyword>
<protein>
    <submittedName>
        <fullName evidence="2">Glycosyltransferase family 2 protein</fullName>
    </submittedName>
</protein>
<dbReference type="CDD" id="cd00761">
    <property type="entry name" value="Glyco_tranf_GTA_type"/>
    <property type="match status" value="1"/>
</dbReference>
<dbReference type="GO" id="GO:0016758">
    <property type="term" value="F:hexosyltransferase activity"/>
    <property type="evidence" value="ECO:0007669"/>
    <property type="project" value="UniProtKB-ARBA"/>
</dbReference>
<sequence>MMNAMVDMIVPVYNGEKFLQECLESLEQQSYQNIHPIIIDDHSSDSSLKVIQKYQQNSKFEVTVLENDTNQGVSYSRNRALEQLKGKFVTFLDADDVLLTNHVEKLVNLIENNPSRIAVTGGGSHLKLNPKNFQRKRLYSFNDSLCELLGSRGVEGYLWNKLFYVEDIKKYQLNFIKDIFMGEDLLFVFKLAVKAHAQIIYDPKVTYYYRPNLDSAMRKNRSAEGVLKKGNNWLKTYQVLESIIDDNLNQHNNRKVFRLLDIQYYGSINDFMYDLFAVDDIKDAIRFKMEFMHWLKHDFWPTLFSKYFSTRRKIGIFKKTLQNRRDVKTNS</sequence>
<dbReference type="Gene3D" id="3.90.550.10">
    <property type="entry name" value="Spore Coat Polysaccharide Biosynthesis Protein SpsA, Chain A"/>
    <property type="match status" value="1"/>
</dbReference>
<evidence type="ECO:0000313" key="3">
    <source>
        <dbReference type="Proteomes" id="UP001055911"/>
    </source>
</evidence>
<dbReference type="InterPro" id="IPR029044">
    <property type="entry name" value="Nucleotide-diphossugar_trans"/>
</dbReference>
<dbReference type="EMBL" id="CP097119">
    <property type="protein sequence ID" value="USS88922.1"/>
    <property type="molecule type" value="Genomic_DNA"/>
</dbReference>
<name>A0A9Q8ZTC5_9LACO</name>
<feature type="domain" description="Glycosyltransferase 2-like" evidence="1">
    <location>
        <begin position="9"/>
        <end position="136"/>
    </location>
</feature>
<dbReference type="PANTHER" id="PTHR22916">
    <property type="entry name" value="GLYCOSYLTRANSFERASE"/>
    <property type="match status" value="1"/>
</dbReference>
<dbReference type="Proteomes" id="UP001055911">
    <property type="component" value="Chromosome"/>
</dbReference>
<dbReference type="AlphaFoldDB" id="A0A9Q8ZTC5"/>
<evidence type="ECO:0000313" key="2">
    <source>
        <dbReference type="EMBL" id="USS88922.1"/>
    </source>
</evidence>